<evidence type="ECO:0000313" key="1">
    <source>
        <dbReference type="EMBL" id="CAB4220572.1"/>
    </source>
</evidence>
<protein>
    <submittedName>
        <fullName evidence="1">COG4639 Predicted kinase</fullName>
    </submittedName>
</protein>
<accession>A0A6J5SY90</accession>
<dbReference type="SUPFAM" id="SSF52540">
    <property type="entry name" value="P-loop containing nucleoside triphosphate hydrolases"/>
    <property type="match status" value="1"/>
</dbReference>
<dbReference type="InterPro" id="IPR027417">
    <property type="entry name" value="P-loop_NTPase"/>
</dbReference>
<sequence length="154" mass="17905">MPKLYMLIGVPCSGKSSWHCDQEWLQHAAYISTDIYVEEYAKNMGKTYSEVFQEVMPECVDYMARDVVHAREAGRDIVWDQTSTTRASRAKKFNMLPEYHAIAVVFRTPSRDELDVRLSGRPGKHIPKKVIDNMIQNWEEPTLEEGFKEIWFAS</sequence>
<dbReference type="GO" id="GO:0016301">
    <property type="term" value="F:kinase activity"/>
    <property type="evidence" value="ECO:0007669"/>
    <property type="project" value="UniProtKB-KW"/>
</dbReference>
<dbReference type="EMBL" id="LR797503">
    <property type="protein sequence ID" value="CAB4220572.1"/>
    <property type="molecule type" value="Genomic_DNA"/>
</dbReference>
<name>A0A6J5SY90_9CAUD</name>
<keyword evidence="1" id="KW-0418">Kinase</keyword>
<dbReference type="Pfam" id="PF13671">
    <property type="entry name" value="AAA_33"/>
    <property type="match status" value="1"/>
</dbReference>
<reference evidence="1" key="1">
    <citation type="submission" date="2020-05" db="EMBL/GenBank/DDBJ databases">
        <authorList>
            <person name="Chiriac C."/>
            <person name="Salcher M."/>
            <person name="Ghai R."/>
            <person name="Kavagutti S V."/>
        </authorList>
    </citation>
    <scope>NUCLEOTIDE SEQUENCE</scope>
</reference>
<gene>
    <name evidence="1" type="ORF">UFOVP1636_5</name>
</gene>
<organism evidence="1">
    <name type="scientific">uncultured Caudovirales phage</name>
    <dbReference type="NCBI Taxonomy" id="2100421"/>
    <lineage>
        <taxon>Viruses</taxon>
        <taxon>Duplodnaviria</taxon>
        <taxon>Heunggongvirae</taxon>
        <taxon>Uroviricota</taxon>
        <taxon>Caudoviricetes</taxon>
        <taxon>Peduoviridae</taxon>
        <taxon>Maltschvirus</taxon>
        <taxon>Maltschvirus maltsch</taxon>
    </lineage>
</organism>
<proteinExistence type="predicted"/>
<dbReference type="Gene3D" id="3.40.50.300">
    <property type="entry name" value="P-loop containing nucleotide triphosphate hydrolases"/>
    <property type="match status" value="1"/>
</dbReference>
<keyword evidence="1" id="KW-0808">Transferase</keyword>